<dbReference type="CDD" id="cd13969">
    <property type="entry name" value="ADCK1-like"/>
    <property type="match status" value="1"/>
</dbReference>
<evidence type="ECO:0000313" key="4">
    <source>
        <dbReference type="Proteomes" id="UP001431783"/>
    </source>
</evidence>
<evidence type="ECO:0000256" key="1">
    <source>
        <dbReference type="ARBA" id="ARBA00009670"/>
    </source>
</evidence>
<dbReference type="EMBL" id="JARQZJ010000097">
    <property type="protein sequence ID" value="KAK9885956.1"/>
    <property type="molecule type" value="Genomic_DNA"/>
</dbReference>
<dbReference type="Gene3D" id="1.10.510.10">
    <property type="entry name" value="Transferase(Phosphotransferase) domain 1"/>
    <property type="match status" value="1"/>
</dbReference>
<dbReference type="AlphaFoldDB" id="A0AAW1UQZ8"/>
<comment type="caution">
    <text evidence="3">The sequence shown here is derived from an EMBL/GenBank/DDBJ whole genome shotgun (WGS) entry which is preliminary data.</text>
</comment>
<name>A0AAW1UQZ8_9CUCU</name>
<dbReference type="PANTHER" id="PTHR43173:SF28">
    <property type="entry name" value="AARF DOMAIN CONTAINING KINASE 5"/>
    <property type="match status" value="1"/>
</dbReference>
<dbReference type="SUPFAM" id="SSF56112">
    <property type="entry name" value="Protein kinase-like (PK-like)"/>
    <property type="match status" value="1"/>
</dbReference>
<dbReference type="InterPro" id="IPR011009">
    <property type="entry name" value="Kinase-like_dom_sf"/>
</dbReference>
<evidence type="ECO:0000259" key="2">
    <source>
        <dbReference type="PROSITE" id="PS50011"/>
    </source>
</evidence>
<dbReference type="InterPro" id="IPR000719">
    <property type="entry name" value="Prot_kinase_dom"/>
</dbReference>
<gene>
    <name evidence="3" type="ORF">WA026_013832</name>
</gene>
<dbReference type="PROSITE" id="PS50011">
    <property type="entry name" value="PROTEIN_KINASE_DOM"/>
    <property type="match status" value="1"/>
</dbReference>
<accession>A0AAW1UQZ8</accession>
<comment type="similarity">
    <text evidence="1">Belongs to the protein kinase superfamily. ADCK protein kinase family.</text>
</comment>
<dbReference type="PANTHER" id="PTHR43173">
    <property type="entry name" value="ABC1 FAMILY PROTEIN"/>
    <property type="match status" value="1"/>
</dbReference>
<dbReference type="InterPro" id="IPR051130">
    <property type="entry name" value="Mito_struct-func_regulator"/>
</dbReference>
<proteinExistence type="inferred from homology"/>
<protein>
    <recommendedName>
        <fullName evidence="2">Protein kinase domain-containing protein</fullName>
    </recommendedName>
</protein>
<keyword evidence="4" id="KW-1185">Reference proteome</keyword>
<sequence length="548" mass="62718">MHNIGKSVFYNIYRGFIKKRWNCFPNIHTSRKIFGGAVLVASVPILSSTATAKYNLEDSDTVESVYGALRFARSLTVGLWISIDYFFSMLGLTESCPNYNIMMSRIHTRAAVNILNASLQNGGPYIKLGQGLVAMSNILPKEYIDILKDLQDKCLIRSTGELVKLFKEDFGKTPSQMFKNFNDVPIAAASLAQVYKAETVNGEKVAVKVQYIDLRKRFMKDIATVKFLLKIAGWMHPDFNFSWVLDDLEESLKQELDFENEGKNSEKCARDLAHLKYIHVPKVLWNYCSKRVLVTEFIDGIKISELTDLKKQGFSLIDINNKLFEAFGYQIFQSGFVHADPHPGNILIRKKAGSAELVLLDHGLYQQIPDREKQALCHMWTAIVLGDHSKMQKYSNILGVQDYKVFAEILAQAPLEKDNFQIKSKLTEEDYKFIAEFARKRFDIIMSCLKTMPPTLLLILRNLNTLRAICHDHGYPIDRYSVLARVAMKNTYKANGVLGNIYLMPIRTYYEIKLFTNKVRRWLKSIVMKFLLNFGLAPDIGKLMKDVM</sequence>
<reference evidence="3 4" key="1">
    <citation type="submission" date="2023-03" db="EMBL/GenBank/DDBJ databases">
        <title>Genome insight into feeding habits of ladybird beetles.</title>
        <authorList>
            <person name="Li H.-S."/>
            <person name="Huang Y.-H."/>
            <person name="Pang H."/>
        </authorList>
    </citation>
    <scope>NUCLEOTIDE SEQUENCE [LARGE SCALE GENOMIC DNA]</scope>
    <source>
        <strain evidence="3">SYSU_2023b</strain>
        <tissue evidence="3">Whole body</tissue>
    </source>
</reference>
<dbReference type="InterPro" id="IPR045307">
    <property type="entry name" value="ADCK1_dom"/>
</dbReference>
<dbReference type="InterPro" id="IPR004147">
    <property type="entry name" value="ABC1_dom"/>
</dbReference>
<dbReference type="Proteomes" id="UP001431783">
    <property type="component" value="Unassembled WGS sequence"/>
</dbReference>
<feature type="domain" description="Protein kinase" evidence="2">
    <location>
        <begin position="180"/>
        <end position="548"/>
    </location>
</feature>
<dbReference type="GO" id="GO:0005524">
    <property type="term" value="F:ATP binding"/>
    <property type="evidence" value="ECO:0007669"/>
    <property type="project" value="InterPro"/>
</dbReference>
<dbReference type="GO" id="GO:0004672">
    <property type="term" value="F:protein kinase activity"/>
    <property type="evidence" value="ECO:0007669"/>
    <property type="project" value="InterPro"/>
</dbReference>
<organism evidence="3 4">
    <name type="scientific">Henosepilachna vigintioctopunctata</name>
    <dbReference type="NCBI Taxonomy" id="420089"/>
    <lineage>
        <taxon>Eukaryota</taxon>
        <taxon>Metazoa</taxon>
        <taxon>Ecdysozoa</taxon>
        <taxon>Arthropoda</taxon>
        <taxon>Hexapoda</taxon>
        <taxon>Insecta</taxon>
        <taxon>Pterygota</taxon>
        <taxon>Neoptera</taxon>
        <taxon>Endopterygota</taxon>
        <taxon>Coleoptera</taxon>
        <taxon>Polyphaga</taxon>
        <taxon>Cucujiformia</taxon>
        <taxon>Coccinelloidea</taxon>
        <taxon>Coccinellidae</taxon>
        <taxon>Epilachninae</taxon>
        <taxon>Epilachnini</taxon>
        <taxon>Henosepilachna</taxon>
    </lineage>
</organism>
<dbReference type="Pfam" id="PF03109">
    <property type="entry name" value="ABC1"/>
    <property type="match status" value="1"/>
</dbReference>
<evidence type="ECO:0000313" key="3">
    <source>
        <dbReference type="EMBL" id="KAK9885956.1"/>
    </source>
</evidence>